<dbReference type="Proteomes" id="UP000276542">
    <property type="component" value="Unassembled WGS sequence"/>
</dbReference>
<comment type="caution">
    <text evidence="3">The sequence shown here is derived from an EMBL/GenBank/DDBJ whole genome shotgun (WGS) entry which is preliminary data.</text>
</comment>
<keyword evidence="4" id="KW-1185">Reference proteome</keyword>
<protein>
    <submittedName>
        <fullName evidence="3">Superoxide dismutase family protein</fullName>
    </submittedName>
</protein>
<evidence type="ECO:0000256" key="1">
    <source>
        <dbReference type="ARBA" id="ARBA00010457"/>
    </source>
</evidence>
<dbReference type="GO" id="GO:0046872">
    <property type="term" value="F:metal ion binding"/>
    <property type="evidence" value="ECO:0007669"/>
    <property type="project" value="InterPro"/>
</dbReference>
<evidence type="ECO:0000259" key="2">
    <source>
        <dbReference type="Pfam" id="PF00080"/>
    </source>
</evidence>
<feature type="domain" description="Superoxide dismutase copper/zinc binding" evidence="2">
    <location>
        <begin position="48"/>
        <end position="152"/>
    </location>
</feature>
<name>A0A3A5HHA5_9ACTN</name>
<sequence>MAGAGTLVLLPAGALAARVLVDHGHGPTVVHNTTYADIETQVHSWTRDGSTHVRLMVDGLPPGQTFGAHVHTRSCGTDPLASGGHYQHSTDASIPLSEREIWLDVTAGDDGHASARRTVDWVIAAGTAGSVVIHASPTNPTTGAAGARLACTDVAFGQ</sequence>
<reference evidence="4" key="1">
    <citation type="submission" date="2018-09" db="EMBL/GenBank/DDBJ databases">
        <authorList>
            <person name="Zhu H."/>
        </authorList>
    </citation>
    <scope>NUCLEOTIDE SEQUENCE [LARGE SCALE GENOMIC DNA]</scope>
    <source>
        <strain evidence="4">K1W22B-1</strain>
    </source>
</reference>
<dbReference type="InterPro" id="IPR036423">
    <property type="entry name" value="SOD-like_Cu/Zn_dom_sf"/>
</dbReference>
<evidence type="ECO:0000313" key="4">
    <source>
        <dbReference type="Proteomes" id="UP000276542"/>
    </source>
</evidence>
<dbReference type="Pfam" id="PF00080">
    <property type="entry name" value="Sod_Cu"/>
    <property type="match status" value="1"/>
</dbReference>
<dbReference type="GO" id="GO:0006801">
    <property type="term" value="P:superoxide metabolic process"/>
    <property type="evidence" value="ECO:0007669"/>
    <property type="project" value="InterPro"/>
</dbReference>
<dbReference type="InterPro" id="IPR001424">
    <property type="entry name" value="SOD_Cu_Zn_dom"/>
</dbReference>
<proteinExistence type="inferred from homology"/>
<evidence type="ECO:0000313" key="3">
    <source>
        <dbReference type="EMBL" id="RJS47270.1"/>
    </source>
</evidence>
<comment type="similarity">
    <text evidence="1">Belongs to the Cu-Zn superoxide dismutase family.</text>
</comment>
<dbReference type="SUPFAM" id="SSF49329">
    <property type="entry name" value="Cu,Zn superoxide dismutase-like"/>
    <property type="match status" value="1"/>
</dbReference>
<dbReference type="Gene3D" id="2.60.40.200">
    <property type="entry name" value="Superoxide dismutase, copper/zinc binding domain"/>
    <property type="match status" value="1"/>
</dbReference>
<accession>A0A3A5HHA5</accession>
<dbReference type="EMBL" id="QYRP01000002">
    <property type="protein sequence ID" value="RJS47270.1"/>
    <property type="molecule type" value="Genomic_DNA"/>
</dbReference>
<dbReference type="AlphaFoldDB" id="A0A3A5HHA5"/>
<gene>
    <name evidence="3" type="ORF">D4739_14265</name>
</gene>
<dbReference type="OrthoDB" id="3297424at2"/>
<organism evidence="3 4">
    <name type="scientific">Nocardioides cavernaquae</name>
    <dbReference type="NCBI Taxonomy" id="2321396"/>
    <lineage>
        <taxon>Bacteria</taxon>
        <taxon>Bacillati</taxon>
        <taxon>Actinomycetota</taxon>
        <taxon>Actinomycetes</taxon>
        <taxon>Propionibacteriales</taxon>
        <taxon>Nocardioidaceae</taxon>
        <taxon>Nocardioides</taxon>
    </lineage>
</organism>